<feature type="chain" id="PRO_5002487003" description="Beta/gamma crystallin 'Greek key' domain-containing protein" evidence="1">
    <location>
        <begin position="25"/>
        <end position="137"/>
    </location>
</feature>
<dbReference type="Gene3D" id="2.60.20.10">
    <property type="entry name" value="Crystallins"/>
    <property type="match status" value="1"/>
</dbReference>
<evidence type="ECO:0000313" key="2">
    <source>
        <dbReference type="EMBL" id="KKB13255.1"/>
    </source>
</evidence>
<accession>A0A0F5FXF8</accession>
<dbReference type="Proteomes" id="UP000033632">
    <property type="component" value="Unassembled WGS sequence"/>
</dbReference>
<keyword evidence="1" id="KW-0732">Signal</keyword>
<dbReference type="STRING" id="443610.VE25_02950"/>
<sequence>MNSYRRLAVAALAVAGLASTAAHADDVIIIQPGTGGYGVEVDPSLLAHWSEPEPERDAAVCFYTGKQFTGQSLCVPAGTGDPVLRRWNDRISSFEVFRGASVTVCTDPWLEGYCTTYTHHRAVLSHDDDDISSFEVH</sequence>
<dbReference type="InterPro" id="IPR011024">
    <property type="entry name" value="G_crystallin-like"/>
</dbReference>
<name>A0A0F5FXF8_9HYPH</name>
<proteinExistence type="predicted"/>
<protein>
    <recommendedName>
        <fullName evidence="4">Beta/gamma crystallin 'Greek key' domain-containing protein</fullName>
    </recommendedName>
</protein>
<feature type="signal peptide" evidence="1">
    <location>
        <begin position="1"/>
        <end position="24"/>
    </location>
</feature>
<keyword evidence="3" id="KW-1185">Reference proteome</keyword>
<dbReference type="EMBL" id="JZEX01000043">
    <property type="protein sequence ID" value="KKB13255.1"/>
    <property type="molecule type" value="Genomic_DNA"/>
</dbReference>
<comment type="caution">
    <text evidence="2">The sequence shown here is derived from an EMBL/GenBank/DDBJ whole genome shotgun (WGS) entry which is preliminary data.</text>
</comment>
<dbReference type="AlphaFoldDB" id="A0A0F5FXF8"/>
<dbReference type="SUPFAM" id="SSF49695">
    <property type="entry name" value="gamma-Crystallin-like"/>
    <property type="match status" value="1"/>
</dbReference>
<evidence type="ECO:0000313" key="3">
    <source>
        <dbReference type="Proteomes" id="UP000033632"/>
    </source>
</evidence>
<dbReference type="Pfam" id="PF03995">
    <property type="entry name" value="Inhibitor_I36"/>
    <property type="match status" value="1"/>
</dbReference>
<evidence type="ECO:0008006" key="4">
    <source>
        <dbReference type="Google" id="ProtNLM"/>
    </source>
</evidence>
<dbReference type="OrthoDB" id="7739067at2"/>
<dbReference type="RefSeq" id="WP_046107099.1">
    <property type="nucleotide sequence ID" value="NZ_JZEX01000043.1"/>
</dbReference>
<gene>
    <name evidence="2" type="ORF">VE25_02950</name>
</gene>
<organism evidence="2 3">
    <name type="scientific">Devosia geojensis</name>
    <dbReference type="NCBI Taxonomy" id="443610"/>
    <lineage>
        <taxon>Bacteria</taxon>
        <taxon>Pseudomonadati</taxon>
        <taxon>Pseudomonadota</taxon>
        <taxon>Alphaproteobacteria</taxon>
        <taxon>Hyphomicrobiales</taxon>
        <taxon>Devosiaceae</taxon>
        <taxon>Devosia</taxon>
    </lineage>
</organism>
<evidence type="ECO:0000256" key="1">
    <source>
        <dbReference type="SAM" id="SignalP"/>
    </source>
</evidence>
<reference evidence="2 3" key="1">
    <citation type="submission" date="2015-03" db="EMBL/GenBank/DDBJ databases">
        <authorList>
            <person name="Hassan Y.I."/>
            <person name="Lepp D."/>
            <person name="Li X.-Z."/>
            <person name="Zhou T."/>
        </authorList>
    </citation>
    <scope>NUCLEOTIDE SEQUENCE [LARGE SCALE GENOMIC DNA]</scope>
    <source>
        <strain evidence="2 3">BD-c194</strain>
    </source>
</reference>
<dbReference type="PATRIC" id="fig|443610.3.peg.3069"/>